<dbReference type="InterPro" id="IPR043725">
    <property type="entry name" value="DUF5667"/>
</dbReference>
<dbReference type="Pfam" id="PF18915">
    <property type="entry name" value="DUF5667"/>
    <property type="match status" value="1"/>
</dbReference>
<organism evidence="4 5">
    <name type="scientific">Candidatus Falkowbacteria bacterium GW2011_GWF2_39_8</name>
    <dbReference type="NCBI Taxonomy" id="1618642"/>
    <lineage>
        <taxon>Bacteria</taxon>
        <taxon>Candidatus Falkowiibacteriota</taxon>
    </lineage>
</organism>
<feature type="transmembrane region" description="Helical" evidence="2">
    <location>
        <begin position="66"/>
        <end position="84"/>
    </location>
</feature>
<evidence type="ECO:0000256" key="2">
    <source>
        <dbReference type="SAM" id="Phobius"/>
    </source>
</evidence>
<proteinExistence type="predicted"/>
<reference evidence="4 5" key="1">
    <citation type="journal article" date="2015" name="Nature">
        <title>rRNA introns, odd ribosomes, and small enigmatic genomes across a large radiation of phyla.</title>
        <authorList>
            <person name="Brown C.T."/>
            <person name="Hug L.A."/>
            <person name="Thomas B.C."/>
            <person name="Sharon I."/>
            <person name="Castelle C.J."/>
            <person name="Singh A."/>
            <person name="Wilkins M.J."/>
            <person name="Williams K.H."/>
            <person name="Banfield J.F."/>
        </authorList>
    </citation>
    <scope>NUCLEOTIDE SEQUENCE [LARGE SCALE GENOMIC DNA]</scope>
</reference>
<evidence type="ECO:0000259" key="3">
    <source>
        <dbReference type="Pfam" id="PF18915"/>
    </source>
</evidence>
<gene>
    <name evidence="4" type="ORF">UT64_C0005G0004</name>
</gene>
<protein>
    <recommendedName>
        <fullName evidence="3">DUF5667 domain-containing protein</fullName>
    </recommendedName>
</protein>
<evidence type="ECO:0000313" key="4">
    <source>
        <dbReference type="EMBL" id="KKR33624.1"/>
    </source>
</evidence>
<dbReference type="Proteomes" id="UP000034137">
    <property type="component" value="Unassembled WGS sequence"/>
</dbReference>
<evidence type="ECO:0000313" key="5">
    <source>
        <dbReference type="Proteomes" id="UP000034137"/>
    </source>
</evidence>
<keyword evidence="2" id="KW-1133">Transmembrane helix</keyword>
<name>A0A0G0PZX5_9BACT</name>
<evidence type="ECO:0000256" key="1">
    <source>
        <dbReference type="SAM" id="MobiDB-lite"/>
    </source>
</evidence>
<sequence>MTEKDLISKLNNLKQLKPDSEWKDRNREILLSQIGNSTDDSKKVSFWTVLDNFLPESITMLASRPAMVFAAILVVVLGGSVLSIKAARETKPGDSLYIAKIVSEKTQLALTFDNTSKAKLNLQFAGNRAEELAKLTESPESEKKNGDISSLTDNFKREINEAKTRLNTIDSTQIAKAPEKNDNNNPTNVADNSDEKIQVVGAALEKDDQSLQLSAPTEPVARSLAEAEKLFENKDYNGTTDKLKEVTETINNPTEITVPTKPTTPTTTVPVATSSATSTK</sequence>
<feature type="compositionally biased region" description="Low complexity" evidence="1">
    <location>
        <begin position="257"/>
        <end position="280"/>
    </location>
</feature>
<comment type="caution">
    <text evidence="4">The sequence shown here is derived from an EMBL/GenBank/DDBJ whole genome shotgun (WGS) entry which is preliminary data.</text>
</comment>
<keyword evidence="2" id="KW-0812">Transmembrane</keyword>
<dbReference type="EMBL" id="LBXO01000005">
    <property type="protein sequence ID" value="KKR33624.1"/>
    <property type="molecule type" value="Genomic_DNA"/>
</dbReference>
<feature type="region of interest" description="Disordered" evidence="1">
    <location>
        <begin position="169"/>
        <end position="193"/>
    </location>
</feature>
<dbReference type="AlphaFoldDB" id="A0A0G0PZX5"/>
<keyword evidence="2" id="KW-0472">Membrane</keyword>
<feature type="domain" description="DUF5667" evidence="3">
    <location>
        <begin position="91"/>
        <end position="178"/>
    </location>
</feature>
<feature type="region of interest" description="Disordered" evidence="1">
    <location>
        <begin position="253"/>
        <end position="280"/>
    </location>
</feature>
<dbReference type="PATRIC" id="fig|1618642.3.peg.159"/>
<accession>A0A0G0PZX5</accession>